<evidence type="ECO:0000313" key="3">
    <source>
        <dbReference type="Proteomes" id="UP000018936"/>
    </source>
</evidence>
<feature type="region of interest" description="Disordered" evidence="1">
    <location>
        <begin position="1"/>
        <end position="25"/>
    </location>
</feature>
<proteinExistence type="predicted"/>
<sequence>MDERIEGGRLGGREKVEEGRTTNTGTRCSFRGCFETAQQPRAGRDLGDHLVQPPPPRALLNHMTTLPHPPSHAYQATPTELVNAVLQATTADCQLPGVWRFDSHWLKVDSAFHPAEVNNTGSLSQELEITPVPSTRSASHHGFHFFPLPSFLTSMLRKDMVVRLRRMMTKHPDPTGCIDLACGAVLETAEDRPTLRCRRPLQLKMEVVRATAAPLSSIFTGRGLQAVTAKNRVREPVFAGRALGPPQVPPTGVKHNPGAALNEIEFDTPALMIQISQMDLHFGRIEKHKDLPGSWSAEVLFTKWCSSAGKLYLVETHWTSPSLPLSFQTGM</sequence>
<organism evidence="2 3">
    <name type="scientific">Ophiophagus hannah</name>
    <name type="common">King cobra</name>
    <name type="synonym">Naja hannah</name>
    <dbReference type="NCBI Taxonomy" id="8665"/>
    <lineage>
        <taxon>Eukaryota</taxon>
        <taxon>Metazoa</taxon>
        <taxon>Chordata</taxon>
        <taxon>Craniata</taxon>
        <taxon>Vertebrata</taxon>
        <taxon>Euteleostomi</taxon>
        <taxon>Lepidosauria</taxon>
        <taxon>Squamata</taxon>
        <taxon>Bifurcata</taxon>
        <taxon>Unidentata</taxon>
        <taxon>Episquamata</taxon>
        <taxon>Toxicofera</taxon>
        <taxon>Serpentes</taxon>
        <taxon>Colubroidea</taxon>
        <taxon>Elapidae</taxon>
        <taxon>Elapinae</taxon>
        <taxon>Ophiophagus</taxon>
    </lineage>
</organism>
<feature type="compositionally biased region" description="Basic and acidic residues" evidence="1">
    <location>
        <begin position="1"/>
        <end position="20"/>
    </location>
</feature>
<name>V8NBM6_OPHHA</name>
<protein>
    <submittedName>
        <fullName evidence="2">Uncharacterized protein</fullName>
    </submittedName>
</protein>
<dbReference type="Proteomes" id="UP000018936">
    <property type="component" value="Unassembled WGS sequence"/>
</dbReference>
<dbReference type="AlphaFoldDB" id="V8NBM6"/>
<feature type="non-terminal residue" evidence="2">
    <location>
        <position position="1"/>
    </location>
</feature>
<evidence type="ECO:0000256" key="1">
    <source>
        <dbReference type="SAM" id="MobiDB-lite"/>
    </source>
</evidence>
<reference evidence="2 3" key="1">
    <citation type="journal article" date="2013" name="Proc. Natl. Acad. Sci. U.S.A.">
        <title>The king cobra genome reveals dynamic gene evolution and adaptation in the snake venom system.</title>
        <authorList>
            <person name="Vonk F.J."/>
            <person name="Casewell N.R."/>
            <person name="Henkel C.V."/>
            <person name="Heimberg A.M."/>
            <person name="Jansen H.J."/>
            <person name="McCleary R.J."/>
            <person name="Kerkkamp H.M."/>
            <person name="Vos R.A."/>
            <person name="Guerreiro I."/>
            <person name="Calvete J.J."/>
            <person name="Wuster W."/>
            <person name="Woods A.E."/>
            <person name="Logan J.M."/>
            <person name="Harrison R.A."/>
            <person name="Castoe T.A."/>
            <person name="de Koning A.P."/>
            <person name="Pollock D.D."/>
            <person name="Yandell M."/>
            <person name="Calderon D."/>
            <person name="Renjifo C."/>
            <person name="Currier R.B."/>
            <person name="Salgado D."/>
            <person name="Pla D."/>
            <person name="Sanz L."/>
            <person name="Hyder A.S."/>
            <person name="Ribeiro J.M."/>
            <person name="Arntzen J.W."/>
            <person name="van den Thillart G.E."/>
            <person name="Boetzer M."/>
            <person name="Pirovano W."/>
            <person name="Dirks R.P."/>
            <person name="Spaink H.P."/>
            <person name="Duboule D."/>
            <person name="McGlinn E."/>
            <person name="Kini R.M."/>
            <person name="Richardson M.K."/>
        </authorList>
    </citation>
    <scope>NUCLEOTIDE SEQUENCE</scope>
    <source>
        <tissue evidence="2">Blood</tissue>
    </source>
</reference>
<evidence type="ECO:0000313" key="2">
    <source>
        <dbReference type="EMBL" id="ETE59033.1"/>
    </source>
</evidence>
<gene>
    <name evidence="2" type="ORF">L345_15237</name>
</gene>
<keyword evidence="3" id="KW-1185">Reference proteome</keyword>
<dbReference type="EMBL" id="AZIM01005953">
    <property type="protein sequence ID" value="ETE59033.1"/>
    <property type="molecule type" value="Genomic_DNA"/>
</dbReference>
<comment type="caution">
    <text evidence="2">The sequence shown here is derived from an EMBL/GenBank/DDBJ whole genome shotgun (WGS) entry which is preliminary data.</text>
</comment>
<accession>V8NBM6</accession>